<comment type="caution">
    <text evidence="1">The sequence shown here is derived from an EMBL/GenBank/DDBJ whole genome shotgun (WGS) entry which is preliminary data.</text>
</comment>
<dbReference type="EMBL" id="LAZR01002851">
    <property type="protein sequence ID" value="KKN24842.1"/>
    <property type="molecule type" value="Genomic_DNA"/>
</dbReference>
<name>A0A0F9PK37_9ZZZZ</name>
<reference evidence="1" key="1">
    <citation type="journal article" date="2015" name="Nature">
        <title>Complex archaea that bridge the gap between prokaryotes and eukaryotes.</title>
        <authorList>
            <person name="Spang A."/>
            <person name="Saw J.H."/>
            <person name="Jorgensen S.L."/>
            <person name="Zaremba-Niedzwiedzka K."/>
            <person name="Martijn J."/>
            <person name="Lind A.E."/>
            <person name="van Eijk R."/>
            <person name="Schleper C."/>
            <person name="Guy L."/>
            <person name="Ettema T.J."/>
        </authorList>
    </citation>
    <scope>NUCLEOTIDE SEQUENCE</scope>
</reference>
<organism evidence="1">
    <name type="scientific">marine sediment metagenome</name>
    <dbReference type="NCBI Taxonomy" id="412755"/>
    <lineage>
        <taxon>unclassified sequences</taxon>
        <taxon>metagenomes</taxon>
        <taxon>ecological metagenomes</taxon>
    </lineage>
</organism>
<protein>
    <submittedName>
        <fullName evidence="1">Uncharacterized protein</fullName>
    </submittedName>
</protein>
<dbReference type="AlphaFoldDB" id="A0A0F9PK37"/>
<evidence type="ECO:0000313" key="1">
    <source>
        <dbReference type="EMBL" id="KKN24842.1"/>
    </source>
</evidence>
<accession>A0A0F9PK37</accession>
<proteinExistence type="predicted"/>
<gene>
    <name evidence="1" type="ORF">LCGC14_0890820</name>
</gene>
<sequence>MNRELVESCCDELAFDNLDVAGVKLSDEQLTEAIDKASEKAEVDRDVFLAVFQELFRCNPYTYVENLLENPL</sequence>